<evidence type="ECO:0000313" key="1">
    <source>
        <dbReference type="EMBL" id="GFH06515.1"/>
    </source>
</evidence>
<dbReference type="EMBL" id="BLLF01000042">
    <property type="protein sequence ID" value="GFH06515.1"/>
    <property type="molecule type" value="Genomic_DNA"/>
</dbReference>
<evidence type="ECO:0000313" key="2">
    <source>
        <dbReference type="Proteomes" id="UP000485058"/>
    </source>
</evidence>
<dbReference type="AlphaFoldDB" id="A0A699YAY1"/>
<accession>A0A699YAY1</accession>
<keyword evidence="2" id="KW-1185">Reference proteome</keyword>
<name>A0A699YAY1_HAELA</name>
<comment type="caution">
    <text evidence="1">The sequence shown here is derived from an EMBL/GenBank/DDBJ whole genome shotgun (WGS) entry which is preliminary data.</text>
</comment>
<organism evidence="1 2">
    <name type="scientific">Haematococcus lacustris</name>
    <name type="common">Green alga</name>
    <name type="synonym">Haematococcus pluvialis</name>
    <dbReference type="NCBI Taxonomy" id="44745"/>
    <lineage>
        <taxon>Eukaryota</taxon>
        <taxon>Viridiplantae</taxon>
        <taxon>Chlorophyta</taxon>
        <taxon>core chlorophytes</taxon>
        <taxon>Chlorophyceae</taxon>
        <taxon>CS clade</taxon>
        <taxon>Chlamydomonadales</taxon>
        <taxon>Haematococcaceae</taxon>
        <taxon>Haematococcus</taxon>
    </lineage>
</organism>
<sequence length="250" mass="26596">MTQPRQGETRQSRDTIQPGDQLMLVSLVVAVVLLQAADRHLALLGLRDPGVPFTVLHLRLGGSLGEAKASFHKDPVAVEEVVEAVACAKAFAKAFSRHPTPGMTSLEKMNTSKLVLITDNIELRRLVADKRFMPGLVSVGAGCMAAHGIMKQPLFATGPLMAGQAEQTGRVPHRGHGGLAGHGPRHLPDPQPEWLLQDSCHLVRHAMQPRAEGLPTVSAAAVPTLTAAAGMLRPPHHQAPAHKPVEAGHC</sequence>
<reference evidence="1 2" key="1">
    <citation type="submission" date="2020-02" db="EMBL/GenBank/DDBJ databases">
        <title>Draft genome sequence of Haematococcus lacustris strain NIES-144.</title>
        <authorList>
            <person name="Morimoto D."/>
            <person name="Nakagawa S."/>
            <person name="Yoshida T."/>
            <person name="Sawayama S."/>
        </authorList>
    </citation>
    <scope>NUCLEOTIDE SEQUENCE [LARGE SCALE GENOMIC DNA]</scope>
    <source>
        <strain evidence="1 2">NIES-144</strain>
    </source>
</reference>
<proteinExistence type="predicted"/>
<protein>
    <submittedName>
        <fullName evidence="1">Uncharacterized protein</fullName>
    </submittedName>
</protein>
<gene>
    <name evidence="1" type="ORF">HaLaN_01160</name>
</gene>
<dbReference type="Proteomes" id="UP000485058">
    <property type="component" value="Unassembled WGS sequence"/>
</dbReference>